<name>X1FNW3_9ZZZZ</name>
<protein>
    <recommendedName>
        <fullName evidence="2">Alginate export domain-containing protein</fullName>
    </recommendedName>
</protein>
<reference evidence="1" key="1">
    <citation type="journal article" date="2014" name="Front. Microbiol.">
        <title>High frequency of phylogenetically diverse reductive dehalogenase-homologous genes in deep subseafloor sedimentary metagenomes.</title>
        <authorList>
            <person name="Kawai M."/>
            <person name="Futagami T."/>
            <person name="Toyoda A."/>
            <person name="Takaki Y."/>
            <person name="Nishi S."/>
            <person name="Hori S."/>
            <person name="Arai W."/>
            <person name="Tsubouchi T."/>
            <person name="Morono Y."/>
            <person name="Uchiyama I."/>
            <person name="Ito T."/>
            <person name="Fujiyama A."/>
            <person name="Inagaki F."/>
            <person name="Takami H."/>
        </authorList>
    </citation>
    <scope>NUCLEOTIDE SEQUENCE</scope>
    <source>
        <strain evidence="1">Expedition CK06-06</strain>
    </source>
</reference>
<evidence type="ECO:0000313" key="1">
    <source>
        <dbReference type="EMBL" id="GAH46667.1"/>
    </source>
</evidence>
<dbReference type="AlphaFoldDB" id="X1FNW3"/>
<proteinExistence type="predicted"/>
<dbReference type="EMBL" id="BARU01007636">
    <property type="protein sequence ID" value="GAH46667.1"/>
    <property type="molecule type" value="Genomic_DNA"/>
</dbReference>
<gene>
    <name evidence="1" type="ORF">S03H2_15044</name>
</gene>
<sequence>KFSLNIEHTSEYKAQDNERFEKDFRNYETEFELGYNTREWQHAQISYGFGRNFDLDFQLVEGRLNYKLTQDFSLQYSLTRLIFEPDPEGETTWIHVIRATNYFTNDLFVKIFYQINSAIDKKNIQVLFVYRFQPPFGFIQLAYQKGTARFGERGIQGHTLFLKIAYMF</sequence>
<evidence type="ECO:0008006" key="2">
    <source>
        <dbReference type="Google" id="ProtNLM"/>
    </source>
</evidence>
<comment type="caution">
    <text evidence="1">The sequence shown here is derived from an EMBL/GenBank/DDBJ whole genome shotgun (WGS) entry which is preliminary data.</text>
</comment>
<organism evidence="1">
    <name type="scientific">marine sediment metagenome</name>
    <dbReference type="NCBI Taxonomy" id="412755"/>
    <lineage>
        <taxon>unclassified sequences</taxon>
        <taxon>metagenomes</taxon>
        <taxon>ecological metagenomes</taxon>
    </lineage>
</organism>
<feature type="non-terminal residue" evidence="1">
    <location>
        <position position="1"/>
    </location>
</feature>
<accession>X1FNW3</accession>